<evidence type="ECO:0000256" key="6">
    <source>
        <dbReference type="SAM" id="Phobius"/>
    </source>
</evidence>
<evidence type="ECO:0000256" key="5">
    <source>
        <dbReference type="ARBA" id="ARBA00023136"/>
    </source>
</evidence>
<proteinExistence type="predicted"/>
<evidence type="ECO:0000256" key="4">
    <source>
        <dbReference type="ARBA" id="ARBA00022989"/>
    </source>
</evidence>
<evidence type="ECO:0000256" key="1">
    <source>
        <dbReference type="ARBA" id="ARBA00004141"/>
    </source>
</evidence>
<feature type="transmembrane region" description="Helical" evidence="6">
    <location>
        <begin position="20"/>
        <end position="42"/>
    </location>
</feature>
<dbReference type="GO" id="GO:0035673">
    <property type="term" value="F:oligopeptide transmembrane transporter activity"/>
    <property type="evidence" value="ECO:0007669"/>
    <property type="project" value="InterPro"/>
</dbReference>
<keyword evidence="3 6" id="KW-0812">Transmembrane</keyword>
<feature type="transmembrane region" description="Helical" evidence="6">
    <location>
        <begin position="212"/>
        <end position="230"/>
    </location>
</feature>
<protein>
    <submittedName>
        <fullName evidence="7">Peptide transporter</fullName>
    </submittedName>
</protein>
<dbReference type="GO" id="GO:0016020">
    <property type="term" value="C:membrane"/>
    <property type="evidence" value="ECO:0007669"/>
    <property type="project" value="UniProtKB-SubCell"/>
</dbReference>
<feature type="transmembrane region" description="Helical" evidence="6">
    <location>
        <begin position="242"/>
        <end position="260"/>
    </location>
</feature>
<evidence type="ECO:0000313" key="8">
    <source>
        <dbReference type="Proteomes" id="UP000228886"/>
    </source>
</evidence>
<sequence length="653" mass="72434">MNKEFSPEVDYQAEQFKSGFNLKTVFAALFIGFIMLPGSIYLGLITGAGIGGAAQWVTLILFVEIAKRSFVKLSRQETYIIYILAGSLITWGMVGLHGGAFNALIWNQYLVQSTYAKAFGLDKLMPSWVVPPAGSEALIKRTFLDRDWLIPIILLVVHSILFLLNRFGLGYVLFRITSDVEKLEFPMAPVAAEGATALAETSAKKETWRWKVFSIAAMIGVVFGSIYIVIPTITGLIATKPLMLIPIPWVDFTAAIGAFLPTAMLGFFTDLTFLFAGFVLPFWVVAGIFIGAIGGKVILSPILYRHTNIFHTWQSGMSVIPANIANTMDFWLSITIGTGVVVGLIGIWKLITARRNKKEKTERRQKLPAGRGDLPIWLALLVWFVSTSIYIIICHILVPNFPLFLFVLFGFILTPFLSYISARMFGITGVATGVSFPMVREGTFILSGYKGADIWFAPVPYFDHGGATQEFKQLELTKTRFTSWYKAEFMALAVMLFCSFLFWSIIWRMGPIPSSTYPYVQKLWPMSATFQCLWATSTVEGGAAWMLEALKFKYIVGGSITGIALYALLLLTHAPVAIFYGIVGGIAIFPHQAIPMFLGALLGRFYFAKKLGKENWRRYTPILLAGYACGMGLIGMFSIAVALIAKTVFQLVF</sequence>
<feature type="transmembrane region" description="Helical" evidence="6">
    <location>
        <begin position="622"/>
        <end position="645"/>
    </location>
</feature>
<dbReference type="EMBL" id="PETL01000343">
    <property type="protein sequence ID" value="PIV63493.1"/>
    <property type="molecule type" value="Genomic_DNA"/>
</dbReference>
<feature type="transmembrane region" description="Helical" evidence="6">
    <location>
        <begin position="404"/>
        <end position="422"/>
    </location>
</feature>
<feature type="transmembrane region" description="Helical" evidence="6">
    <location>
        <begin position="374"/>
        <end position="398"/>
    </location>
</feature>
<comment type="caution">
    <text evidence="7">The sequence shown here is derived from an EMBL/GenBank/DDBJ whole genome shotgun (WGS) entry which is preliminary data.</text>
</comment>
<feature type="transmembrane region" description="Helical" evidence="6">
    <location>
        <begin position="528"/>
        <end position="547"/>
    </location>
</feature>
<feature type="transmembrane region" description="Helical" evidence="6">
    <location>
        <begin position="330"/>
        <end position="353"/>
    </location>
</feature>
<feature type="transmembrane region" description="Helical" evidence="6">
    <location>
        <begin position="577"/>
        <end position="602"/>
    </location>
</feature>
<gene>
    <name evidence="7" type="ORF">COS11_07150</name>
</gene>
<evidence type="ECO:0000313" key="7">
    <source>
        <dbReference type="EMBL" id="PIV63493.1"/>
    </source>
</evidence>
<feature type="transmembrane region" description="Helical" evidence="6">
    <location>
        <begin position="148"/>
        <end position="174"/>
    </location>
</feature>
<keyword evidence="4 6" id="KW-1133">Transmembrane helix</keyword>
<feature type="transmembrane region" description="Helical" evidence="6">
    <location>
        <begin position="554"/>
        <end position="571"/>
    </location>
</feature>
<accession>A0A2M7E702</accession>
<feature type="transmembrane region" description="Helical" evidence="6">
    <location>
        <begin position="272"/>
        <end position="294"/>
    </location>
</feature>
<evidence type="ECO:0000256" key="3">
    <source>
        <dbReference type="ARBA" id="ARBA00022692"/>
    </source>
</evidence>
<keyword evidence="5 6" id="KW-0472">Membrane</keyword>
<name>A0A2M7E702_9BACT</name>
<keyword evidence="2" id="KW-0813">Transport</keyword>
<dbReference type="Pfam" id="PF03169">
    <property type="entry name" value="OPT"/>
    <property type="match status" value="1"/>
</dbReference>
<feature type="transmembrane region" description="Helical" evidence="6">
    <location>
        <begin position="79"/>
        <end position="105"/>
    </location>
</feature>
<dbReference type="InterPro" id="IPR004813">
    <property type="entry name" value="OPT"/>
</dbReference>
<dbReference type="AlphaFoldDB" id="A0A2M7E702"/>
<evidence type="ECO:0000256" key="2">
    <source>
        <dbReference type="ARBA" id="ARBA00022448"/>
    </source>
</evidence>
<organism evidence="7 8">
    <name type="scientific">bacterium (Candidatus Ratteibacteria) CG01_land_8_20_14_3_00_40_19</name>
    <dbReference type="NCBI Taxonomy" id="2014290"/>
    <lineage>
        <taxon>Bacteria</taxon>
        <taxon>Candidatus Ratteibacteria</taxon>
    </lineage>
</organism>
<feature type="transmembrane region" description="Helical" evidence="6">
    <location>
        <begin position="489"/>
        <end position="508"/>
    </location>
</feature>
<comment type="subcellular location">
    <subcellularLocation>
        <location evidence="1">Membrane</location>
        <topology evidence="1">Multi-pass membrane protein</topology>
    </subcellularLocation>
</comment>
<dbReference type="Proteomes" id="UP000228886">
    <property type="component" value="Unassembled WGS sequence"/>
</dbReference>
<reference evidence="8" key="1">
    <citation type="submission" date="2017-09" db="EMBL/GenBank/DDBJ databases">
        <title>Depth-based differentiation of microbial function through sediment-hosted aquifers and enrichment of novel symbionts in the deep terrestrial subsurface.</title>
        <authorList>
            <person name="Probst A.J."/>
            <person name="Ladd B."/>
            <person name="Jarett J.K."/>
            <person name="Geller-Mcgrath D.E."/>
            <person name="Sieber C.M.K."/>
            <person name="Emerson J.B."/>
            <person name="Anantharaman K."/>
            <person name="Thomas B.C."/>
            <person name="Malmstrom R."/>
            <person name="Stieglmeier M."/>
            <person name="Klingl A."/>
            <person name="Woyke T."/>
            <person name="Ryan C.M."/>
            <person name="Banfield J.F."/>
        </authorList>
    </citation>
    <scope>NUCLEOTIDE SEQUENCE [LARGE SCALE GENOMIC DNA]</scope>
</reference>
<feature type="transmembrane region" description="Helical" evidence="6">
    <location>
        <begin position="48"/>
        <end position="67"/>
    </location>
</feature>